<dbReference type="EC" id="6.3.4.19" evidence="8"/>
<keyword evidence="11" id="KW-1185">Reference proteome</keyword>
<dbReference type="SUPFAM" id="SSF56037">
    <property type="entry name" value="PheT/TilS domain"/>
    <property type="match status" value="1"/>
</dbReference>
<evidence type="ECO:0000256" key="7">
    <source>
        <dbReference type="ARBA" id="ARBA00048539"/>
    </source>
</evidence>
<evidence type="ECO:0000256" key="2">
    <source>
        <dbReference type="ARBA" id="ARBA00022490"/>
    </source>
</evidence>
<dbReference type="Pfam" id="PF11734">
    <property type="entry name" value="TilS_C"/>
    <property type="match status" value="1"/>
</dbReference>
<dbReference type="CDD" id="cd01992">
    <property type="entry name" value="TilS_N"/>
    <property type="match status" value="1"/>
</dbReference>
<evidence type="ECO:0000256" key="5">
    <source>
        <dbReference type="ARBA" id="ARBA00022741"/>
    </source>
</evidence>
<dbReference type="SUPFAM" id="SSF52402">
    <property type="entry name" value="Adenine nucleotide alpha hydrolases-like"/>
    <property type="match status" value="1"/>
</dbReference>
<dbReference type="SUPFAM" id="SSF82829">
    <property type="entry name" value="MesJ substrate recognition domain-like"/>
    <property type="match status" value="1"/>
</dbReference>
<evidence type="ECO:0000256" key="3">
    <source>
        <dbReference type="ARBA" id="ARBA00022598"/>
    </source>
</evidence>
<keyword evidence="5 8" id="KW-0547">Nucleotide-binding</keyword>
<dbReference type="NCBIfam" id="TIGR02433">
    <property type="entry name" value="lysidine_TilS_C"/>
    <property type="match status" value="1"/>
</dbReference>
<dbReference type="GO" id="GO:0032267">
    <property type="term" value="F:tRNA(Ile)-lysidine synthase activity"/>
    <property type="evidence" value="ECO:0007669"/>
    <property type="project" value="UniProtKB-EC"/>
</dbReference>
<comment type="subcellular location">
    <subcellularLocation>
        <location evidence="1 8">Cytoplasm</location>
    </subcellularLocation>
</comment>
<dbReference type="GO" id="GO:0005524">
    <property type="term" value="F:ATP binding"/>
    <property type="evidence" value="ECO:0007669"/>
    <property type="project" value="UniProtKB-UniRule"/>
</dbReference>
<name>A0A927F6L2_9BACT</name>
<gene>
    <name evidence="8 10" type="primary">tilS</name>
    <name evidence="10" type="ORF">IEN85_07495</name>
</gene>
<dbReference type="Gene3D" id="3.40.50.620">
    <property type="entry name" value="HUPs"/>
    <property type="match status" value="1"/>
</dbReference>
<dbReference type="NCBIfam" id="TIGR02432">
    <property type="entry name" value="lysidine_TilS_N"/>
    <property type="match status" value="1"/>
</dbReference>
<evidence type="ECO:0000256" key="6">
    <source>
        <dbReference type="ARBA" id="ARBA00022840"/>
    </source>
</evidence>
<evidence type="ECO:0000256" key="4">
    <source>
        <dbReference type="ARBA" id="ARBA00022694"/>
    </source>
</evidence>
<accession>A0A927F6L2</accession>
<dbReference type="RefSeq" id="WP_191616462.1">
    <property type="nucleotide sequence ID" value="NZ_JACYFG010000007.1"/>
</dbReference>
<dbReference type="HAMAP" id="MF_01161">
    <property type="entry name" value="tRNA_Ile_lys_synt"/>
    <property type="match status" value="1"/>
</dbReference>
<dbReference type="GO" id="GO:0005737">
    <property type="term" value="C:cytoplasm"/>
    <property type="evidence" value="ECO:0007669"/>
    <property type="project" value="UniProtKB-SubCell"/>
</dbReference>
<comment type="similarity">
    <text evidence="8">Belongs to the tRNA(Ile)-lysidine synthase family.</text>
</comment>
<dbReference type="InterPro" id="IPR012796">
    <property type="entry name" value="Lysidine-tRNA-synth_C"/>
</dbReference>
<dbReference type="EMBL" id="JACYFG010000007">
    <property type="protein sequence ID" value="MBD5779334.1"/>
    <property type="molecule type" value="Genomic_DNA"/>
</dbReference>
<feature type="domain" description="Lysidine-tRNA(Ile) synthetase C-terminal" evidence="9">
    <location>
        <begin position="401"/>
        <end position="474"/>
    </location>
</feature>
<dbReference type="Proteomes" id="UP000622317">
    <property type="component" value="Unassembled WGS sequence"/>
</dbReference>
<evidence type="ECO:0000256" key="8">
    <source>
        <dbReference type="HAMAP-Rule" id="MF_01161"/>
    </source>
</evidence>
<comment type="domain">
    <text evidence="8">The N-terminal region contains the highly conserved SGGXDS motif, predicted to be a P-loop motif involved in ATP binding.</text>
</comment>
<keyword evidence="2 8" id="KW-0963">Cytoplasm</keyword>
<dbReference type="InterPro" id="IPR012795">
    <property type="entry name" value="tRNA_Ile_lys_synt_N"/>
</dbReference>
<keyword evidence="4 8" id="KW-0819">tRNA processing</keyword>
<protein>
    <recommendedName>
        <fullName evidence="8">tRNA(Ile)-lysidine synthase</fullName>
        <ecNumber evidence="8">6.3.4.19</ecNumber>
    </recommendedName>
    <alternativeName>
        <fullName evidence="8">tRNA(Ile)-2-lysyl-cytidine synthase</fullName>
    </alternativeName>
    <alternativeName>
        <fullName evidence="8">tRNA(Ile)-lysidine synthetase</fullName>
    </alternativeName>
</protein>
<evidence type="ECO:0000313" key="11">
    <source>
        <dbReference type="Proteomes" id="UP000622317"/>
    </source>
</evidence>
<evidence type="ECO:0000256" key="1">
    <source>
        <dbReference type="ARBA" id="ARBA00004496"/>
    </source>
</evidence>
<dbReference type="Pfam" id="PF01171">
    <property type="entry name" value="ATP_bind_3"/>
    <property type="match status" value="1"/>
</dbReference>
<dbReference type="InterPro" id="IPR014729">
    <property type="entry name" value="Rossmann-like_a/b/a_fold"/>
</dbReference>
<sequence length="478" mass="53118">MDWEEAACRLESRLDLSRIPRNVIERLDRLESVYLACSGGADSVFALLLLRSYLVRQKRAGSLCVLHFDHALRGQASVGDAAYVRQMADALGIQFMDARAEWTGGLDQVSEATAREARLAFFRQASGACEARPAWICTGHHADDVVETMLMRLSRGAGLQGLCAPRDVSSAGSGLHFLRPILDWGRDELRKELQLAEVPWREDESNRSDKNYRARLRKEAVPAWERAADRPLRKGVGRSRCLLAEDAEALDAAAAYFWRQCWDKSETALDRREVASLPRGLQRRLLLLMPGGAGVAAEALELALAAVQAGDPLKLDVGQGSSYQFSADWLRISKTEEGSGFADWEAFTLPIGTIAYLPDGARVSAERLRLDGALREKIVSGSNDDAWNVYLDDRGNQSDRLWVRKRAPGDAFKPFGKSSPKKLKKLFIDRKIDRMDRDRLPVFVSEESGILWVPGIPPYADGKLGFGSDAALRLTYVR</sequence>
<comment type="caution">
    <text evidence="10">The sequence shown here is derived from an EMBL/GenBank/DDBJ whole genome shotgun (WGS) entry which is preliminary data.</text>
</comment>
<keyword evidence="6 8" id="KW-0067">ATP-binding</keyword>
<dbReference type="GO" id="GO:0006400">
    <property type="term" value="P:tRNA modification"/>
    <property type="evidence" value="ECO:0007669"/>
    <property type="project" value="UniProtKB-UniRule"/>
</dbReference>
<dbReference type="PANTHER" id="PTHR43033">
    <property type="entry name" value="TRNA(ILE)-LYSIDINE SYNTHASE-RELATED"/>
    <property type="match status" value="1"/>
</dbReference>
<evidence type="ECO:0000313" key="10">
    <source>
        <dbReference type="EMBL" id="MBD5779334.1"/>
    </source>
</evidence>
<keyword evidence="3 8" id="KW-0436">Ligase</keyword>
<dbReference type="InterPro" id="IPR012094">
    <property type="entry name" value="tRNA_Ile_lys_synt"/>
</dbReference>
<reference evidence="10" key="1">
    <citation type="submission" date="2020-09" db="EMBL/GenBank/DDBJ databases">
        <title>Pelagicoccus enzymogenes sp. nov. with an EPS production, isolated from marine sediment.</title>
        <authorList>
            <person name="Feng X."/>
        </authorList>
    </citation>
    <scope>NUCLEOTIDE SEQUENCE</scope>
    <source>
        <strain evidence="10">NFK12</strain>
    </source>
</reference>
<feature type="binding site" evidence="8">
    <location>
        <begin position="38"/>
        <end position="43"/>
    </location>
    <ligand>
        <name>ATP</name>
        <dbReference type="ChEBI" id="CHEBI:30616"/>
    </ligand>
</feature>
<comment type="catalytic activity">
    <reaction evidence="7 8">
        <text>cytidine(34) in tRNA(Ile2) + L-lysine + ATP = lysidine(34) in tRNA(Ile2) + AMP + diphosphate + H(+)</text>
        <dbReference type="Rhea" id="RHEA:43744"/>
        <dbReference type="Rhea" id="RHEA-COMP:10625"/>
        <dbReference type="Rhea" id="RHEA-COMP:10670"/>
        <dbReference type="ChEBI" id="CHEBI:15378"/>
        <dbReference type="ChEBI" id="CHEBI:30616"/>
        <dbReference type="ChEBI" id="CHEBI:32551"/>
        <dbReference type="ChEBI" id="CHEBI:33019"/>
        <dbReference type="ChEBI" id="CHEBI:82748"/>
        <dbReference type="ChEBI" id="CHEBI:83665"/>
        <dbReference type="ChEBI" id="CHEBI:456215"/>
        <dbReference type="EC" id="6.3.4.19"/>
    </reaction>
</comment>
<dbReference type="AlphaFoldDB" id="A0A927F6L2"/>
<organism evidence="10 11">
    <name type="scientific">Pelagicoccus enzymogenes</name>
    <dbReference type="NCBI Taxonomy" id="2773457"/>
    <lineage>
        <taxon>Bacteria</taxon>
        <taxon>Pseudomonadati</taxon>
        <taxon>Verrucomicrobiota</taxon>
        <taxon>Opitutia</taxon>
        <taxon>Puniceicoccales</taxon>
        <taxon>Pelagicoccaceae</taxon>
        <taxon>Pelagicoccus</taxon>
    </lineage>
</organism>
<comment type="function">
    <text evidence="8">Ligates lysine onto the cytidine present at position 34 of the AUA codon-specific tRNA(Ile) that contains the anticodon CAU, in an ATP-dependent manner. Cytidine is converted to lysidine, thus changing the amino acid specificity of the tRNA from methionine to isoleucine.</text>
</comment>
<dbReference type="PANTHER" id="PTHR43033:SF1">
    <property type="entry name" value="TRNA(ILE)-LYSIDINE SYNTHASE-RELATED"/>
    <property type="match status" value="1"/>
</dbReference>
<dbReference type="SMART" id="SM00977">
    <property type="entry name" value="TilS_C"/>
    <property type="match status" value="1"/>
</dbReference>
<dbReference type="InterPro" id="IPR011063">
    <property type="entry name" value="TilS/TtcA_N"/>
</dbReference>
<evidence type="ECO:0000259" key="9">
    <source>
        <dbReference type="SMART" id="SM00977"/>
    </source>
</evidence>
<proteinExistence type="inferred from homology"/>